<name>A0A6L9UIA9_9HYPH</name>
<evidence type="ECO:0000313" key="1">
    <source>
        <dbReference type="EMBL" id="NEI74122.1"/>
    </source>
</evidence>
<dbReference type="AlphaFoldDB" id="A0A6L9UIA9"/>
<reference evidence="1 2" key="1">
    <citation type="submission" date="2019-12" db="EMBL/GenBank/DDBJ databases">
        <title>Rhizobium genotypes associated with high levels of biological nitrogen fixation by grain legumes in a temperate-maritime cropping system.</title>
        <authorList>
            <person name="Maluk M."/>
            <person name="Francesc Ferrando Molina F."/>
            <person name="Lopez Del Egido L."/>
            <person name="Lafos M."/>
            <person name="Langarica-Fuentes A."/>
            <person name="Gebre Yohannes G."/>
            <person name="Young M.W."/>
            <person name="Martin P."/>
            <person name="Gantlett R."/>
            <person name="Kenicer G."/>
            <person name="Hawes C."/>
            <person name="Begg G.S."/>
            <person name="Quilliam R.S."/>
            <person name="Squire G.R."/>
            <person name="Poole P.S."/>
            <person name="Young P.W."/>
            <person name="Iannetta P.M."/>
            <person name="James E.K."/>
        </authorList>
    </citation>
    <scope>NUCLEOTIDE SEQUENCE [LARGE SCALE GENOMIC DNA]</scope>
    <source>
        <strain evidence="1 2">JHI1118</strain>
    </source>
</reference>
<accession>A0A6L9UIA9</accession>
<dbReference type="EMBL" id="WUEY01000025">
    <property type="protein sequence ID" value="NEI74122.1"/>
    <property type="molecule type" value="Genomic_DNA"/>
</dbReference>
<evidence type="ECO:0000313" key="2">
    <source>
        <dbReference type="Proteomes" id="UP000483035"/>
    </source>
</evidence>
<proteinExistence type="predicted"/>
<dbReference type="Proteomes" id="UP000483035">
    <property type="component" value="Unassembled WGS sequence"/>
</dbReference>
<gene>
    <name evidence="1" type="ORF">GR212_31690</name>
</gene>
<sequence length="29" mass="3305">MLLATERDLLHMNLASAEELQDQDCRSSN</sequence>
<protein>
    <submittedName>
        <fullName evidence="1">Uncharacterized protein</fullName>
    </submittedName>
</protein>
<organism evidence="1 2">
    <name type="scientific">Rhizobium lusitanum</name>
    <dbReference type="NCBI Taxonomy" id="293958"/>
    <lineage>
        <taxon>Bacteria</taxon>
        <taxon>Pseudomonadati</taxon>
        <taxon>Pseudomonadota</taxon>
        <taxon>Alphaproteobacteria</taxon>
        <taxon>Hyphomicrobiales</taxon>
        <taxon>Rhizobiaceae</taxon>
        <taxon>Rhizobium/Agrobacterium group</taxon>
        <taxon>Rhizobium</taxon>
    </lineage>
</organism>
<comment type="caution">
    <text evidence="1">The sequence shown here is derived from an EMBL/GenBank/DDBJ whole genome shotgun (WGS) entry which is preliminary data.</text>
</comment>